<feature type="region of interest" description="Disordered" evidence="1">
    <location>
        <begin position="89"/>
        <end position="120"/>
    </location>
</feature>
<evidence type="ECO:0000313" key="3">
    <source>
        <dbReference type="Proteomes" id="UP001283361"/>
    </source>
</evidence>
<dbReference type="AlphaFoldDB" id="A0AAE0YWZ3"/>
<keyword evidence="3" id="KW-1185">Reference proteome</keyword>
<dbReference type="Proteomes" id="UP001283361">
    <property type="component" value="Unassembled WGS sequence"/>
</dbReference>
<organism evidence="2 3">
    <name type="scientific">Elysia crispata</name>
    <name type="common">lettuce slug</name>
    <dbReference type="NCBI Taxonomy" id="231223"/>
    <lineage>
        <taxon>Eukaryota</taxon>
        <taxon>Metazoa</taxon>
        <taxon>Spiralia</taxon>
        <taxon>Lophotrochozoa</taxon>
        <taxon>Mollusca</taxon>
        <taxon>Gastropoda</taxon>
        <taxon>Heterobranchia</taxon>
        <taxon>Euthyneura</taxon>
        <taxon>Panpulmonata</taxon>
        <taxon>Sacoglossa</taxon>
        <taxon>Placobranchoidea</taxon>
        <taxon>Plakobranchidae</taxon>
        <taxon>Elysia</taxon>
    </lineage>
</organism>
<evidence type="ECO:0000256" key="1">
    <source>
        <dbReference type="SAM" id="MobiDB-lite"/>
    </source>
</evidence>
<reference evidence="2" key="1">
    <citation type="journal article" date="2023" name="G3 (Bethesda)">
        <title>A reference genome for the long-term kleptoplast-retaining sea slug Elysia crispata morphotype clarki.</title>
        <authorList>
            <person name="Eastman K.E."/>
            <person name="Pendleton A.L."/>
            <person name="Shaikh M.A."/>
            <person name="Suttiyut T."/>
            <person name="Ogas R."/>
            <person name="Tomko P."/>
            <person name="Gavelis G."/>
            <person name="Widhalm J.R."/>
            <person name="Wisecaver J.H."/>
        </authorList>
    </citation>
    <scope>NUCLEOTIDE SEQUENCE</scope>
    <source>
        <strain evidence="2">ECLA1</strain>
    </source>
</reference>
<evidence type="ECO:0000313" key="2">
    <source>
        <dbReference type="EMBL" id="KAK3758709.1"/>
    </source>
</evidence>
<sequence>MPNPIRFQQVPRHHSHLVSIDLTPHKQWHQYCCQCGGQPLSPVTTDKMCPFQAMFDKRRQKIFTQPKAATWCLEPAVSSHFLTLLFEENPSPGRPVTVSGSGTGRNRPGGASHLHGKVTG</sequence>
<comment type="caution">
    <text evidence="2">The sequence shown here is derived from an EMBL/GenBank/DDBJ whole genome shotgun (WGS) entry which is preliminary data.</text>
</comment>
<dbReference type="EMBL" id="JAWDGP010005229">
    <property type="protein sequence ID" value="KAK3758709.1"/>
    <property type="molecule type" value="Genomic_DNA"/>
</dbReference>
<protein>
    <submittedName>
        <fullName evidence="2">Uncharacterized protein</fullName>
    </submittedName>
</protein>
<proteinExistence type="predicted"/>
<name>A0AAE0YWZ3_9GAST</name>
<accession>A0AAE0YWZ3</accession>
<gene>
    <name evidence="2" type="ORF">RRG08_017765</name>
</gene>